<comment type="subcellular location">
    <subcellularLocation>
        <location evidence="1 11">Cell outer membrane</location>
        <topology evidence="1 11">Multi-pass membrane protein</topology>
    </subcellularLocation>
</comment>
<dbReference type="Pfam" id="PF07715">
    <property type="entry name" value="Plug"/>
    <property type="match status" value="1"/>
</dbReference>
<proteinExistence type="inferred from homology"/>
<dbReference type="PATRIC" id="fig|1172194.4.peg.3816"/>
<evidence type="ECO:0000256" key="4">
    <source>
        <dbReference type="ARBA" id="ARBA00022496"/>
    </source>
</evidence>
<keyword evidence="17" id="KW-1185">Reference proteome</keyword>
<keyword evidence="2 11" id="KW-0813">Transport</keyword>
<evidence type="ECO:0000259" key="14">
    <source>
        <dbReference type="Pfam" id="PF00593"/>
    </source>
</evidence>
<evidence type="ECO:0000256" key="10">
    <source>
        <dbReference type="ARBA" id="ARBA00023237"/>
    </source>
</evidence>
<feature type="domain" description="TonB-dependent receptor-like beta-barrel" evidence="14">
    <location>
        <begin position="227"/>
        <end position="654"/>
    </location>
</feature>
<dbReference type="GO" id="GO:0009279">
    <property type="term" value="C:cell outer membrane"/>
    <property type="evidence" value="ECO:0007669"/>
    <property type="project" value="UniProtKB-SubCell"/>
</dbReference>
<dbReference type="InterPro" id="IPR039426">
    <property type="entry name" value="TonB-dep_rcpt-like"/>
</dbReference>
<keyword evidence="3 11" id="KW-1134">Transmembrane beta strand</keyword>
<dbReference type="InterPro" id="IPR000531">
    <property type="entry name" value="Beta-barrel_TonB"/>
</dbReference>
<evidence type="ECO:0000256" key="2">
    <source>
        <dbReference type="ARBA" id="ARBA00022448"/>
    </source>
</evidence>
<keyword evidence="13" id="KW-0732">Signal</keyword>
<dbReference type="AlphaFoldDB" id="I8T4S9"/>
<dbReference type="Gene3D" id="2.170.130.10">
    <property type="entry name" value="TonB-dependent receptor, plug domain"/>
    <property type="match status" value="1"/>
</dbReference>
<dbReference type="InterPro" id="IPR036942">
    <property type="entry name" value="Beta-barrel_TonB_sf"/>
</dbReference>
<dbReference type="InterPro" id="IPR037066">
    <property type="entry name" value="Plug_dom_sf"/>
</dbReference>
<accession>I8T4S9</accession>
<sequence length="699" mass="77389">MKNTMQQRLVASFTLASLFCSGAAWAGGVPVVELPAMQVTGEVTLEDSASSSTEGYVTADQLAERPISRAGELLEFVPGLIVTQHSGEGKANQYFLRGFNLDHGTDFYSEVDGLPVNMRTHGHGQGYADINFMIPELIGSLEYRKGPYYADVGDFGAAGSARLRYVDELPAPMARLTIGEYGYRSALVAASPKLAGGTLLLGGEATRYDGAYDLKQDAEIYKGIARYNRGTDEDGYTIGFQAYAIDYFAPDQIPLRAVQSGQIDQLGFIDPTDGGDVRRFSLNAELRKPAALGHWKAAAYALSYKMQLYSDFTYYFTDPNDTDALPDDQFEQYDDRKVFGASLLRYWQLSTRIPIDIETGLQSRYDRISPVGLYLTQRRERTETVRQDKVKEASLGWYLSSRQQWTNWYRTELGARADFYDFDVDSDLAANSGKADDHLVTPKAAMIFGPFERTEFYLNYGEGFHSNDARGTTIRLDPTDPTHQTPADRVTPLVRVRGAEMGLTSAMIPHTKLTATLWQLKSDSELVYIGDAGNSEAGPPSTRRGVELSAYYEPLPWLAIDADYAYSHGRLDVPAEVRAADGDRIPNSIEDVISVGVTVPETQGWSAGLRLRRLGEAALIEDNSARSKPTTVVNAQGSYRFLKRYLVSLAILNVFDSDDNDITYYYESRLPGEPAEGVADYHFHPVEPRAVRLTIGASL</sequence>
<protein>
    <recommendedName>
        <fullName evidence="18">TonB-dependent receptor</fullName>
    </recommendedName>
</protein>
<evidence type="ECO:0000256" key="9">
    <source>
        <dbReference type="ARBA" id="ARBA00023136"/>
    </source>
</evidence>
<name>I8T4S9_9GAMM</name>
<keyword evidence="7" id="KW-0406">Ion transport</keyword>
<organism evidence="16 17">
    <name type="scientific">Hydrocarboniphaga effusa AP103</name>
    <dbReference type="NCBI Taxonomy" id="1172194"/>
    <lineage>
        <taxon>Bacteria</taxon>
        <taxon>Pseudomonadati</taxon>
        <taxon>Pseudomonadota</taxon>
        <taxon>Gammaproteobacteria</taxon>
        <taxon>Nevskiales</taxon>
        <taxon>Nevskiaceae</taxon>
        <taxon>Hydrocarboniphaga</taxon>
    </lineage>
</organism>
<comment type="similarity">
    <text evidence="11 12">Belongs to the TonB-dependent receptor family.</text>
</comment>
<keyword evidence="6" id="KW-0408">Iron</keyword>
<feature type="domain" description="TonB-dependent receptor plug" evidence="15">
    <location>
        <begin position="48"/>
        <end position="159"/>
    </location>
</feature>
<evidence type="ECO:0000256" key="3">
    <source>
        <dbReference type="ARBA" id="ARBA00022452"/>
    </source>
</evidence>
<evidence type="ECO:0000313" key="16">
    <source>
        <dbReference type="EMBL" id="EIT68738.1"/>
    </source>
</evidence>
<dbReference type="OrthoDB" id="99480at2"/>
<dbReference type="EMBL" id="AKGD01000003">
    <property type="protein sequence ID" value="EIT68738.1"/>
    <property type="molecule type" value="Genomic_DNA"/>
</dbReference>
<feature type="chain" id="PRO_5003714397" description="TonB-dependent receptor" evidence="13">
    <location>
        <begin position="27"/>
        <end position="699"/>
    </location>
</feature>
<dbReference type="GO" id="GO:0006826">
    <property type="term" value="P:iron ion transport"/>
    <property type="evidence" value="ECO:0007669"/>
    <property type="project" value="UniProtKB-KW"/>
</dbReference>
<evidence type="ECO:0000259" key="15">
    <source>
        <dbReference type="Pfam" id="PF07715"/>
    </source>
</evidence>
<evidence type="ECO:0008006" key="18">
    <source>
        <dbReference type="Google" id="ProtNLM"/>
    </source>
</evidence>
<dbReference type="PROSITE" id="PS52016">
    <property type="entry name" value="TONB_DEPENDENT_REC_3"/>
    <property type="match status" value="1"/>
</dbReference>
<dbReference type="PANTHER" id="PTHR32552:SF81">
    <property type="entry name" value="TONB-DEPENDENT OUTER MEMBRANE RECEPTOR"/>
    <property type="match status" value="1"/>
</dbReference>
<evidence type="ECO:0000256" key="8">
    <source>
        <dbReference type="ARBA" id="ARBA00023077"/>
    </source>
</evidence>
<evidence type="ECO:0000256" key="1">
    <source>
        <dbReference type="ARBA" id="ARBA00004571"/>
    </source>
</evidence>
<keyword evidence="10 11" id="KW-0998">Cell outer membrane</keyword>
<dbReference type="Gene3D" id="2.40.170.20">
    <property type="entry name" value="TonB-dependent receptor, beta-barrel domain"/>
    <property type="match status" value="1"/>
</dbReference>
<keyword evidence="8 12" id="KW-0798">TonB box</keyword>
<dbReference type="RefSeq" id="WP_007186868.1">
    <property type="nucleotide sequence ID" value="NZ_AKGD01000003.1"/>
</dbReference>
<dbReference type="STRING" id="1172194.WQQ_39330"/>
<feature type="signal peptide" evidence="13">
    <location>
        <begin position="1"/>
        <end position="26"/>
    </location>
</feature>
<keyword evidence="9 11" id="KW-0472">Membrane</keyword>
<dbReference type="InterPro" id="IPR012910">
    <property type="entry name" value="Plug_dom"/>
</dbReference>
<evidence type="ECO:0000256" key="12">
    <source>
        <dbReference type="RuleBase" id="RU003357"/>
    </source>
</evidence>
<keyword evidence="5 11" id="KW-0812">Transmembrane</keyword>
<dbReference type="SUPFAM" id="SSF56935">
    <property type="entry name" value="Porins"/>
    <property type="match status" value="1"/>
</dbReference>
<evidence type="ECO:0000256" key="6">
    <source>
        <dbReference type="ARBA" id="ARBA00023004"/>
    </source>
</evidence>
<dbReference type="PANTHER" id="PTHR32552">
    <property type="entry name" value="FERRICHROME IRON RECEPTOR-RELATED"/>
    <property type="match status" value="1"/>
</dbReference>
<evidence type="ECO:0000256" key="5">
    <source>
        <dbReference type="ARBA" id="ARBA00022692"/>
    </source>
</evidence>
<reference evidence="16 17" key="1">
    <citation type="journal article" date="2012" name="J. Bacteriol.">
        <title>Genome Sequence of n-Alkane-Degrading Hydrocarboniphaga effusa Strain AP103T (ATCC BAA-332T).</title>
        <authorList>
            <person name="Chang H.K."/>
            <person name="Zylstra G.J."/>
            <person name="Chae J.C."/>
        </authorList>
    </citation>
    <scope>NUCLEOTIDE SEQUENCE [LARGE SCALE GENOMIC DNA]</scope>
    <source>
        <strain evidence="16 17">AP103</strain>
    </source>
</reference>
<comment type="caution">
    <text evidence="16">The sequence shown here is derived from an EMBL/GenBank/DDBJ whole genome shotgun (WGS) entry which is preliminary data.</text>
</comment>
<evidence type="ECO:0000256" key="11">
    <source>
        <dbReference type="PROSITE-ProRule" id="PRU01360"/>
    </source>
</evidence>
<evidence type="ECO:0000313" key="17">
    <source>
        <dbReference type="Proteomes" id="UP000003704"/>
    </source>
</evidence>
<gene>
    <name evidence="16" type="ORF">WQQ_39330</name>
</gene>
<dbReference type="Pfam" id="PF00593">
    <property type="entry name" value="TonB_dep_Rec_b-barrel"/>
    <property type="match status" value="1"/>
</dbReference>
<keyword evidence="4" id="KW-0410">Iron transport</keyword>
<dbReference type="Proteomes" id="UP000003704">
    <property type="component" value="Unassembled WGS sequence"/>
</dbReference>
<evidence type="ECO:0000256" key="13">
    <source>
        <dbReference type="SAM" id="SignalP"/>
    </source>
</evidence>
<evidence type="ECO:0000256" key="7">
    <source>
        <dbReference type="ARBA" id="ARBA00023065"/>
    </source>
</evidence>